<feature type="compositionally biased region" description="Polar residues" evidence="1">
    <location>
        <begin position="10"/>
        <end position="21"/>
    </location>
</feature>
<sequence length="65" mass="7181">MIREVKEGTSENIETFTTRTSISEEETPDLARSLAMVSWKNSSISSTPSFNVGLDSRPSRKFLGA</sequence>
<evidence type="ECO:0000313" key="2">
    <source>
        <dbReference type="EMBL" id="AFK44740.1"/>
    </source>
</evidence>
<protein>
    <submittedName>
        <fullName evidence="2">Uncharacterized protein</fullName>
    </submittedName>
</protein>
<reference evidence="2" key="1">
    <citation type="submission" date="2012-05" db="EMBL/GenBank/DDBJ databases">
        <authorList>
            <person name="Krishnakumar V."/>
            <person name="Cheung F."/>
            <person name="Xiao Y."/>
            <person name="Chan A."/>
            <person name="Moskal W.A."/>
            <person name="Town C.D."/>
        </authorList>
    </citation>
    <scope>NUCLEOTIDE SEQUENCE</scope>
</reference>
<evidence type="ECO:0000256" key="1">
    <source>
        <dbReference type="SAM" id="MobiDB-lite"/>
    </source>
</evidence>
<organism evidence="2">
    <name type="scientific">Lotus japonicus</name>
    <name type="common">Lotus corniculatus var. japonicus</name>
    <dbReference type="NCBI Taxonomy" id="34305"/>
    <lineage>
        <taxon>Eukaryota</taxon>
        <taxon>Viridiplantae</taxon>
        <taxon>Streptophyta</taxon>
        <taxon>Embryophyta</taxon>
        <taxon>Tracheophyta</taxon>
        <taxon>Spermatophyta</taxon>
        <taxon>Magnoliopsida</taxon>
        <taxon>eudicotyledons</taxon>
        <taxon>Gunneridae</taxon>
        <taxon>Pentapetalae</taxon>
        <taxon>rosids</taxon>
        <taxon>fabids</taxon>
        <taxon>Fabales</taxon>
        <taxon>Fabaceae</taxon>
        <taxon>Papilionoideae</taxon>
        <taxon>50 kb inversion clade</taxon>
        <taxon>NPAAA clade</taxon>
        <taxon>Hologalegina</taxon>
        <taxon>robinioid clade</taxon>
        <taxon>Loteae</taxon>
        <taxon>Lotus</taxon>
    </lineage>
</organism>
<feature type="region of interest" description="Disordered" evidence="1">
    <location>
        <begin position="1"/>
        <end position="27"/>
    </location>
</feature>
<name>I3SWU8_LOTJA</name>
<dbReference type="EMBL" id="BT144946">
    <property type="protein sequence ID" value="AFK44740.1"/>
    <property type="molecule type" value="mRNA"/>
</dbReference>
<dbReference type="AlphaFoldDB" id="I3SWU8"/>
<proteinExistence type="evidence at transcript level"/>
<accession>I3SWU8</accession>